<evidence type="ECO:0000259" key="3">
    <source>
        <dbReference type="Pfam" id="PF13860"/>
    </source>
</evidence>
<dbReference type="InterPro" id="IPR032812">
    <property type="entry name" value="SbsA_Ig"/>
</dbReference>
<evidence type="ECO:0000259" key="2">
    <source>
        <dbReference type="Pfam" id="PF13205"/>
    </source>
</evidence>
<dbReference type="Pfam" id="PF13860">
    <property type="entry name" value="FlgD_ig"/>
    <property type="match status" value="1"/>
</dbReference>
<evidence type="ECO:0000256" key="1">
    <source>
        <dbReference type="ARBA" id="ARBA00022729"/>
    </source>
</evidence>
<gene>
    <name evidence="4" type="ORF">HY768_05295</name>
</gene>
<dbReference type="Proteomes" id="UP000736328">
    <property type="component" value="Unassembled WGS sequence"/>
</dbReference>
<dbReference type="Pfam" id="PF13205">
    <property type="entry name" value="Big_5"/>
    <property type="match status" value="1"/>
</dbReference>
<feature type="domain" description="SbsA Ig-like" evidence="2">
    <location>
        <begin position="260"/>
        <end position="355"/>
    </location>
</feature>
<sequence>MTALFARQSVAADYPVILKYPGYISGQAAAASGNPFVILVGIIPDTTGERFVGRCRIGNSSALAGNNHFHWQDSLAWKTACQNTWGKDNSAYYDSKHITTADSGETTKVWFISKCDTTPQSQYLMARVQRLVNDSTNSGINRDSPRQIAMVMDMAAQGGWLEGHIYGDPSYASPLSNYVVLAYRADTIVGSYLSENNYVIEGYDSGDPGYFMLTVPVGNIDSLKVRDLSDNPVNFYVKSAPAWVISAGDTVNIDILPDIPCMVYTSPANKASNVPLNAPVRIGFNKPINQTSFAYTCSTGASGWNTVWNRTGDIVTLTHNDFSYVTAYKFQVTAAQDLLGNDLVSGPKSNPFRFITQPDPAAIPLKIICLDVGQGNAAVIKSPSGKILLFDAGKTGKGYDKVWPFLRDSLTTRHLDYTVASHYQEDHIGGMDEVIDSLGGIDSVLVNGYDRGGAYSSASFTDYAAILGAKRKTITLNQIIDLGYGVAVECVAVNGQTYGDNITPSDENDFGVGLFIQYGAFKMIISGDLGGYNSGRYKDMESILAPDLGGVSALHVNHHGSQYSSNPYWVSTLDPVVSVISVGTNNYGHPTQLALDRLSDDPDSNNYIYLTESGSGGTVSPGRGEVVNGNIWIEVKSSYFTVNGDIYYFTKRGVPAFFRMAQNYPNPFKHLTTIKYQILNPGQVSLKVYNIIGQEVKILVDKTQEAGFYDASWDGRDSQGHLVAAGIYYYRLSVGQSSSCRKLVFIR</sequence>
<dbReference type="InterPro" id="IPR025965">
    <property type="entry name" value="FlgD/Vpr_Ig-like"/>
</dbReference>
<organism evidence="4 5">
    <name type="scientific">candidate division TA06 bacterium</name>
    <dbReference type="NCBI Taxonomy" id="2250710"/>
    <lineage>
        <taxon>Bacteria</taxon>
        <taxon>Bacteria division TA06</taxon>
    </lineage>
</organism>
<dbReference type="InterPro" id="IPR026444">
    <property type="entry name" value="Secre_tail"/>
</dbReference>
<protein>
    <submittedName>
        <fullName evidence="4">Ig-like domain-containing protein</fullName>
    </submittedName>
</protein>
<dbReference type="EMBL" id="JACQXR010000064">
    <property type="protein sequence ID" value="MBI4726624.1"/>
    <property type="molecule type" value="Genomic_DNA"/>
</dbReference>
<comment type="caution">
    <text evidence="4">The sequence shown here is derived from an EMBL/GenBank/DDBJ whole genome shotgun (WGS) entry which is preliminary data.</text>
</comment>
<dbReference type="NCBIfam" id="TIGR04183">
    <property type="entry name" value="Por_Secre_tail"/>
    <property type="match status" value="1"/>
</dbReference>
<dbReference type="AlphaFoldDB" id="A0A933IC44"/>
<feature type="domain" description="FlgD/Vpr Ig-like" evidence="3">
    <location>
        <begin position="683"/>
        <end position="734"/>
    </location>
</feature>
<dbReference type="Gene3D" id="2.60.40.4070">
    <property type="match status" value="1"/>
</dbReference>
<dbReference type="Gene3D" id="3.60.15.10">
    <property type="entry name" value="Ribonuclease Z/Hydroxyacylglutathione hydrolase-like"/>
    <property type="match status" value="1"/>
</dbReference>
<proteinExistence type="predicted"/>
<accession>A0A933IC44</accession>
<dbReference type="SUPFAM" id="SSF56281">
    <property type="entry name" value="Metallo-hydrolase/oxidoreductase"/>
    <property type="match status" value="1"/>
</dbReference>
<name>A0A933IC44_UNCT6</name>
<reference evidence="4" key="1">
    <citation type="submission" date="2020-07" db="EMBL/GenBank/DDBJ databases">
        <title>Huge and variable diversity of episymbiotic CPR bacteria and DPANN archaea in groundwater ecosystems.</title>
        <authorList>
            <person name="He C.Y."/>
            <person name="Keren R."/>
            <person name="Whittaker M."/>
            <person name="Farag I.F."/>
            <person name="Doudna J."/>
            <person name="Cate J.H.D."/>
            <person name="Banfield J.F."/>
        </authorList>
    </citation>
    <scope>NUCLEOTIDE SEQUENCE</scope>
    <source>
        <strain evidence="4">NC_groundwater_1520_Pr4_B-0.1um_53_5</strain>
    </source>
</reference>
<dbReference type="InterPro" id="IPR036866">
    <property type="entry name" value="RibonucZ/Hydroxyglut_hydro"/>
</dbReference>
<evidence type="ECO:0000313" key="5">
    <source>
        <dbReference type="Proteomes" id="UP000736328"/>
    </source>
</evidence>
<dbReference type="PANTHER" id="PTHR30619">
    <property type="entry name" value="DNA INTERNALIZATION/COMPETENCE PROTEIN COMEC/REC2"/>
    <property type="match status" value="1"/>
</dbReference>
<evidence type="ECO:0000313" key="4">
    <source>
        <dbReference type="EMBL" id="MBI4726624.1"/>
    </source>
</evidence>
<dbReference type="InterPro" id="IPR052159">
    <property type="entry name" value="Competence_DNA_uptake"/>
</dbReference>
<keyword evidence="1" id="KW-0732">Signal</keyword>
<dbReference type="PANTHER" id="PTHR30619:SF1">
    <property type="entry name" value="RECOMBINATION PROTEIN 2"/>
    <property type="match status" value="1"/>
</dbReference>